<feature type="chain" id="PRO_5009256000" evidence="1">
    <location>
        <begin position="26"/>
        <end position="350"/>
    </location>
</feature>
<feature type="signal peptide" evidence="1">
    <location>
        <begin position="1"/>
        <end position="25"/>
    </location>
</feature>
<sequence>MGALSVRTIISGGLMMLVAAGFAQAQMPQRPPVGGIGSPPDAMIFYVARGAADSCGKGCSEWIAAEGTVQWDTYKRLLAILDRQAGRKLPVIIHSWGESNLNVAVSLGWILRDRGMDTTVGTTEVEACSGKTEAECFALKRPGGPLDAKMNLPDARCELACVLMLARGIHRSLPPGTKMILTGMFIRNRLAPNVSDERRRPDCTIWRTVPHVSAGHGRCAGAARYRRQEFRIPASNRNAALRMGSVADRHRLGAVTRTAPYALQQPQIAQFAPQWLGHRRDAGAHGTEIRWHIAIGEIAPALEGPHRPRHHGDHLGLHDQTASSDAIAIAEGLDRNDLFTRRDFTADHPV</sequence>
<organism evidence="2 3">
    <name type="scientific">Bradyrhizobium canariense</name>
    <dbReference type="NCBI Taxonomy" id="255045"/>
    <lineage>
        <taxon>Bacteria</taxon>
        <taxon>Pseudomonadati</taxon>
        <taxon>Pseudomonadota</taxon>
        <taxon>Alphaproteobacteria</taxon>
        <taxon>Hyphomicrobiales</taxon>
        <taxon>Nitrobacteraceae</taxon>
        <taxon>Bradyrhizobium</taxon>
    </lineage>
</organism>
<dbReference type="Proteomes" id="UP000243904">
    <property type="component" value="Chromosome I"/>
</dbReference>
<gene>
    <name evidence="2" type="ORF">SAMN05444158_0806</name>
</gene>
<accession>A0A1H1NYP1</accession>
<name>A0A1H1NYP1_9BRAD</name>
<evidence type="ECO:0000313" key="3">
    <source>
        <dbReference type="Proteomes" id="UP000243904"/>
    </source>
</evidence>
<dbReference type="EMBL" id="LT629750">
    <property type="protein sequence ID" value="SDS03895.1"/>
    <property type="molecule type" value="Genomic_DNA"/>
</dbReference>
<keyword evidence="1" id="KW-0732">Signal</keyword>
<evidence type="ECO:0000313" key="2">
    <source>
        <dbReference type="EMBL" id="SDS03895.1"/>
    </source>
</evidence>
<evidence type="ECO:0000256" key="1">
    <source>
        <dbReference type="SAM" id="SignalP"/>
    </source>
</evidence>
<reference evidence="3" key="1">
    <citation type="submission" date="2016-10" db="EMBL/GenBank/DDBJ databases">
        <authorList>
            <person name="Varghese N."/>
            <person name="Submissions S."/>
        </authorList>
    </citation>
    <scope>NUCLEOTIDE SEQUENCE [LARGE SCALE GENOMIC DNA]</scope>
    <source>
        <strain evidence="3">GAS369</strain>
    </source>
</reference>
<dbReference type="AlphaFoldDB" id="A0A1H1NYP1"/>
<proteinExistence type="predicted"/>
<protein>
    <submittedName>
        <fullName evidence="2">Uncharacterized protein</fullName>
    </submittedName>
</protein>
<keyword evidence="3" id="KW-1185">Reference proteome</keyword>